<keyword evidence="1" id="KW-1133">Transmembrane helix</keyword>
<gene>
    <name evidence="2" type="ORF">EYC84_003578</name>
</gene>
<feature type="transmembrane region" description="Helical" evidence="1">
    <location>
        <begin position="6"/>
        <end position="26"/>
    </location>
</feature>
<organism evidence="2 3">
    <name type="scientific">Monilinia fructicola</name>
    <name type="common">Brown rot fungus</name>
    <name type="synonym">Ciboria fructicola</name>
    <dbReference type="NCBI Taxonomy" id="38448"/>
    <lineage>
        <taxon>Eukaryota</taxon>
        <taxon>Fungi</taxon>
        <taxon>Dikarya</taxon>
        <taxon>Ascomycota</taxon>
        <taxon>Pezizomycotina</taxon>
        <taxon>Leotiomycetes</taxon>
        <taxon>Helotiales</taxon>
        <taxon>Sclerotiniaceae</taxon>
        <taxon>Monilinia</taxon>
    </lineage>
</organism>
<reference evidence="2 3" key="1">
    <citation type="submission" date="2019-06" db="EMBL/GenBank/DDBJ databases">
        <title>Genome Sequence of the Brown Rot Fungal Pathogen Monilinia fructicola.</title>
        <authorList>
            <person name="De Miccolis Angelini R.M."/>
            <person name="Landi L."/>
            <person name="Abate D."/>
            <person name="Pollastro S."/>
            <person name="Romanazzi G."/>
            <person name="Faretra F."/>
        </authorList>
    </citation>
    <scope>NUCLEOTIDE SEQUENCE [LARGE SCALE GENOMIC DNA]</scope>
    <source>
        <strain evidence="2 3">Mfrc123</strain>
    </source>
</reference>
<accession>A0A5M9JWM3</accession>
<evidence type="ECO:0000256" key="1">
    <source>
        <dbReference type="SAM" id="Phobius"/>
    </source>
</evidence>
<protein>
    <submittedName>
        <fullName evidence="2">Uncharacterized protein</fullName>
    </submittedName>
</protein>
<keyword evidence="1" id="KW-0472">Membrane</keyword>
<evidence type="ECO:0000313" key="2">
    <source>
        <dbReference type="EMBL" id="KAA8573040.1"/>
    </source>
</evidence>
<dbReference type="AlphaFoldDB" id="A0A5M9JWM3"/>
<keyword evidence="3" id="KW-1185">Reference proteome</keyword>
<dbReference type="Proteomes" id="UP000322873">
    <property type="component" value="Unassembled WGS sequence"/>
</dbReference>
<dbReference type="EMBL" id="VICG01000004">
    <property type="protein sequence ID" value="KAA8573040.1"/>
    <property type="molecule type" value="Genomic_DNA"/>
</dbReference>
<name>A0A5M9JWM3_MONFR</name>
<keyword evidence="1" id="KW-0812">Transmembrane</keyword>
<sequence length="312" mass="37188">MYHMGFAFGVVWFAGFFFRGFLDVLFKSVQYRTRCTRLHDYFQFQPLLYFRGEFGSREWLRAVFLWHFVLAFRSTSYGFPRPRCTTRREVRELSFQCIWSIRGAIRLHECQNQEGIVYLTGKERIYSPFSNKFVGSLRCFFIVIVSIQKCIGSQVEFMAAVFHVSFSIMRVVEAALTQSSGNFDVLINKAVVDEHEFYVHVDSCPFFGVLLGPTDFWIVFLKIRQIYPTSARSFERGKKEKRKKKKEKKKFKKKFQKKKKCNHFQVKYGFQIWYDFQDRNDFHYPNIFLDRFASSGTPFRTGTSFTNYNCRI</sequence>
<evidence type="ECO:0000313" key="3">
    <source>
        <dbReference type="Proteomes" id="UP000322873"/>
    </source>
</evidence>
<proteinExistence type="predicted"/>
<comment type="caution">
    <text evidence="2">The sequence shown here is derived from an EMBL/GenBank/DDBJ whole genome shotgun (WGS) entry which is preliminary data.</text>
</comment>